<dbReference type="InterPro" id="IPR006703">
    <property type="entry name" value="G_AIG1"/>
</dbReference>
<dbReference type="CDD" id="cd01852">
    <property type="entry name" value="AIG1"/>
    <property type="match status" value="1"/>
</dbReference>
<keyword evidence="7" id="KW-1185">Reference proteome</keyword>
<dbReference type="EMBL" id="VXAL01003315">
    <property type="protein sequence ID" value="NXK46063.1"/>
    <property type="molecule type" value="Genomic_DNA"/>
</dbReference>
<protein>
    <submittedName>
        <fullName evidence="6">GIMA1 GTPase</fullName>
    </submittedName>
</protein>
<keyword evidence="3" id="KW-0342">GTP-binding</keyword>
<feature type="non-terminal residue" evidence="6">
    <location>
        <position position="1"/>
    </location>
</feature>
<dbReference type="PANTHER" id="PTHR10903:SF73">
    <property type="entry name" value="GTPASE IMAP FAMILY MEMBER 8"/>
    <property type="match status" value="1"/>
</dbReference>
<dbReference type="Pfam" id="PF04548">
    <property type="entry name" value="AIG1"/>
    <property type="match status" value="1"/>
</dbReference>
<comment type="caution">
    <text evidence="6">The sequence shown here is derived from an EMBL/GenBank/DDBJ whole genome shotgun (WGS) entry which is preliminary data.</text>
</comment>
<feature type="transmembrane region" description="Helical" evidence="4">
    <location>
        <begin position="241"/>
        <end position="263"/>
    </location>
</feature>
<feature type="non-terminal residue" evidence="6">
    <location>
        <position position="265"/>
    </location>
</feature>
<dbReference type="InterPro" id="IPR045058">
    <property type="entry name" value="GIMA/IAN/Toc"/>
</dbReference>
<dbReference type="Gene3D" id="3.40.50.300">
    <property type="entry name" value="P-loop containing nucleotide triphosphate hydrolases"/>
    <property type="match status" value="1"/>
</dbReference>
<dbReference type="InterPro" id="IPR027417">
    <property type="entry name" value="P-loop_NTPase"/>
</dbReference>
<evidence type="ECO:0000256" key="4">
    <source>
        <dbReference type="SAM" id="Phobius"/>
    </source>
</evidence>
<dbReference type="PROSITE" id="PS51720">
    <property type="entry name" value="G_AIG1"/>
    <property type="match status" value="1"/>
</dbReference>
<dbReference type="SUPFAM" id="SSF52540">
    <property type="entry name" value="P-loop containing nucleoside triphosphate hydrolases"/>
    <property type="match status" value="1"/>
</dbReference>
<keyword evidence="4" id="KW-0472">Membrane</keyword>
<feature type="domain" description="AIG1-type G" evidence="5">
    <location>
        <begin position="7"/>
        <end position="210"/>
    </location>
</feature>
<evidence type="ECO:0000313" key="7">
    <source>
        <dbReference type="Proteomes" id="UP000537522"/>
    </source>
</evidence>
<accession>A0A7L0JRM3</accession>
<keyword evidence="2" id="KW-0547">Nucleotide-binding</keyword>
<dbReference type="GO" id="GO:0005525">
    <property type="term" value="F:GTP binding"/>
    <property type="evidence" value="ECO:0007669"/>
    <property type="project" value="UniProtKB-KW"/>
</dbReference>
<proteinExistence type="inferred from homology"/>
<evidence type="ECO:0000256" key="3">
    <source>
        <dbReference type="ARBA" id="ARBA00023134"/>
    </source>
</evidence>
<gene>
    <name evidence="6" type="primary">Gimap1_0</name>
    <name evidence="6" type="ORF">CHATOR_R08412</name>
</gene>
<dbReference type="Proteomes" id="UP000537522">
    <property type="component" value="Unassembled WGS sequence"/>
</dbReference>
<organism evidence="6 7">
    <name type="scientific">Chauna torquata</name>
    <name type="common">Southern screamer</name>
    <dbReference type="NCBI Taxonomy" id="30388"/>
    <lineage>
        <taxon>Eukaryota</taxon>
        <taxon>Metazoa</taxon>
        <taxon>Chordata</taxon>
        <taxon>Craniata</taxon>
        <taxon>Vertebrata</taxon>
        <taxon>Euteleostomi</taxon>
        <taxon>Archelosauria</taxon>
        <taxon>Archosauria</taxon>
        <taxon>Dinosauria</taxon>
        <taxon>Saurischia</taxon>
        <taxon>Theropoda</taxon>
        <taxon>Coelurosauria</taxon>
        <taxon>Aves</taxon>
        <taxon>Neognathae</taxon>
        <taxon>Galloanserae</taxon>
        <taxon>Anseriformes</taxon>
        <taxon>Anhimidae</taxon>
        <taxon>Chauna</taxon>
    </lineage>
</organism>
<evidence type="ECO:0000259" key="5">
    <source>
        <dbReference type="PROSITE" id="PS51720"/>
    </source>
</evidence>
<dbReference type="FunFam" id="3.40.50.300:FF:000366">
    <property type="entry name" value="GTPase, IMAP family member 2"/>
    <property type="match status" value="1"/>
</dbReference>
<evidence type="ECO:0000256" key="1">
    <source>
        <dbReference type="ARBA" id="ARBA00008535"/>
    </source>
</evidence>
<reference evidence="6 7" key="1">
    <citation type="submission" date="2019-09" db="EMBL/GenBank/DDBJ databases">
        <title>Bird 10,000 Genomes (B10K) Project - Family phase.</title>
        <authorList>
            <person name="Zhang G."/>
        </authorList>
    </citation>
    <scope>NUCLEOTIDE SEQUENCE [LARGE SCALE GENOMIC DNA]</scope>
    <source>
        <strain evidence="6">B10K-DU-011-36</strain>
        <tissue evidence="6">Muscle</tissue>
    </source>
</reference>
<evidence type="ECO:0000256" key="2">
    <source>
        <dbReference type="ARBA" id="ARBA00022741"/>
    </source>
</evidence>
<dbReference type="PANTHER" id="PTHR10903">
    <property type="entry name" value="GTPASE, IMAP FAMILY MEMBER-RELATED"/>
    <property type="match status" value="1"/>
</dbReference>
<keyword evidence="4" id="KW-0812">Transmembrane</keyword>
<name>A0A7L0JRM3_CHATO</name>
<evidence type="ECO:0000313" key="6">
    <source>
        <dbReference type="EMBL" id="NXK46063.1"/>
    </source>
</evidence>
<dbReference type="AlphaFoldDB" id="A0A7L0JRM3"/>
<comment type="similarity">
    <text evidence="1">Belongs to the TRAFAC class TrmE-Era-EngA-EngB-Septin-like GTPase superfamily. AIG1/Toc34/Toc159-like paraseptin GTPase family. IAN subfamily.</text>
</comment>
<keyword evidence="4" id="KW-1133">Transmembrane helix</keyword>
<sequence length="265" mass="29395">AAQGWWGSEMRLLLAGKSGGGKSATGNTLLGERAFESKLASTPVTLSCVKAQGHWNGKDITVIDTADIFNASGASDEVHREIIQCIRLSSPGLHALLLVTQLGRFTQEDEEAVQRVQDIFGADVLSYTIVLFTRAEELMGQSLHGYVTGSKNRALRALIKRCGNRCCGFNNRAAGDERDQQVVELMRMVCCLVRDNGGRCYSNEMYLEPNLTEEKVKYHMERYRAGRKAREQSSCRPSMEVLLVCGMIALIIAMISLVFLILWKQ</sequence>